<dbReference type="GeneID" id="9667029"/>
<dbReference type="HOGENOM" id="CLU_089018_0_0_1"/>
<dbReference type="OMA" id="WCNDNTS"/>
<dbReference type="KEGG" id="nhe:NECHADRAFT_106609"/>
<accession>C7ZQB7</accession>
<reference evidence="3 4" key="1">
    <citation type="journal article" date="2009" name="PLoS Genet.">
        <title>The genome of Nectria haematococca: contribution of supernumerary chromosomes to gene expansion.</title>
        <authorList>
            <person name="Coleman J.J."/>
            <person name="Rounsley S.D."/>
            <person name="Rodriguez-Carres M."/>
            <person name="Kuo A."/>
            <person name="Wasmann C.C."/>
            <person name="Grimwood J."/>
            <person name="Schmutz J."/>
            <person name="Taga M."/>
            <person name="White G.J."/>
            <person name="Zhou S."/>
            <person name="Schwartz D.C."/>
            <person name="Freitag M."/>
            <person name="Ma L.J."/>
            <person name="Danchin E.G."/>
            <person name="Henrissat B."/>
            <person name="Coutinho P.M."/>
            <person name="Nelson D.R."/>
            <person name="Straney D."/>
            <person name="Napoli C.A."/>
            <person name="Barker B.M."/>
            <person name="Gribskov M."/>
            <person name="Rep M."/>
            <person name="Kroken S."/>
            <person name="Molnar I."/>
            <person name="Rensing C."/>
            <person name="Kennell J.C."/>
            <person name="Zamora J."/>
            <person name="Farman M.L."/>
            <person name="Selker E.U."/>
            <person name="Salamov A."/>
            <person name="Shapiro H."/>
            <person name="Pangilinan J."/>
            <person name="Lindquist E."/>
            <person name="Lamers C."/>
            <person name="Grigoriev I.V."/>
            <person name="Geiser D.M."/>
            <person name="Covert S.F."/>
            <person name="Temporini E."/>
            <person name="Vanetten H.D."/>
        </authorList>
    </citation>
    <scope>NUCLEOTIDE SEQUENCE [LARGE SCALE GENOMIC DNA]</scope>
    <source>
        <strain evidence="4">ATCC MYA-4622 / CBS 123669 / FGSC 9596 / NRRL 45880 / 77-13-4</strain>
    </source>
</reference>
<gene>
    <name evidence="3" type="ORF">NECHADRAFT_106609</name>
</gene>
<feature type="signal peptide" evidence="2">
    <location>
        <begin position="1"/>
        <end position="21"/>
    </location>
</feature>
<keyword evidence="2" id="KW-0732">Signal</keyword>
<evidence type="ECO:0000256" key="2">
    <source>
        <dbReference type="SAM" id="SignalP"/>
    </source>
</evidence>
<dbReference type="EMBL" id="GG698987">
    <property type="protein sequence ID" value="EEU33799.1"/>
    <property type="molecule type" value="Genomic_DNA"/>
</dbReference>
<evidence type="ECO:0000256" key="1">
    <source>
        <dbReference type="SAM" id="MobiDB-lite"/>
    </source>
</evidence>
<dbReference type="eggNOG" id="ENOG502SRRT">
    <property type="taxonomic scope" value="Eukaryota"/>
</dbReference>
<protein>
    <recommendedName>
        <fullName evidence="5">Ig-like domain-containing protein</fullName>
    </recommendedName>
</protein>
<dbReference type="AlphaFoldDB" id="C7ZQB7"/>
<evidence type="ECO:0008006" key="5">
    <source>
        <dbReference type="Google" id="ProtNLM"/>
    </source>
</evidence>
<dbReference type="InParanoid" id="C7ZQB7"/>
<organism evidence="3 4">
    <name type="scientific">Fusarium vanettenii (strain ATCC MYA-4622 / CBS 123669 / FGSC 9596 / NRRL 45880 / 77-13-4)</name>
    <name type="common">Fusarium solani subsp. pisi</name>
    <dbReference type="NCBI Taxonomy" id="660122"/>
    <lineage>
        <taxon>Eukaryota</taxon>
        <taxon>Fungi</taxon>
        <taxon>Dikarya</taxon>
        <taxon>Ascomycota</taxon>
        <taxon>Pezizomycotina</taxon>
        <taxon>Sordariomycetes</taxon>
        <taxon>Hypocreomycetidae</taxon>
        <taxon>Hypocreales</taxon>
        <taxon>Nectriaceae</taxon>
        <taxon>Fusarium</taxon>
        <taxon>Fusarium solani species complex</taxon>
        <taxon>Fusarium vanettenii</taxon>
    </lineage>
</organism>
<sequence>MRCPTLAGLALLGGAAHIASAETIDGMEIVPVKWELELKPGGEVVHLTGTVEEVYPQLLDLNPTYDQDWAGHDDETDDEGFVNPEKRDSDNPASVLWKRSTFLSSNIKCNTHTWASCYYIEKGITYLRKVKGKPVNDPGKCGRVSCSDNSGIYWCNTSSGKKTLNSFGSVADGAQAVYNKCYDPDGQFCWVRGRASHTTNWNVLVTGQSC</sequence>
<dbReference type="VEuPathDB" id="FungiDB:NECHADRAFT_106609"/>
<dbReference type="STRING" id="660122.C7ZQB7"/>
<dbReference type="Proteomes" id="UP000005206">
    <property type="component" value="Unassembled WGS sequence"/>
</dbReference>
<proteinExistence type="predicted"/>
<dbReference type="RefSeq" id="XP_003039512.1">
    <property type="nucleotide sequence ID" value="XM_003039466.1"/>
</dbReference>
<keyword evidence="4" id="KW-1185">Reference proteome</keyword>
<evidence type="ECO:0000313" key="4">
    <source>
        <dbReference type="Proteomes" id="UP000005206"/>
    </source>
</evidence>
<dbReference type="PANTHER" id="PTHR35605">
    <property type="entry name" value="ECP2 EFFECTOR PROTEIN DOMAIN-CONTAINING PROTEIN-RELATED"/>
    <property type="match status" value="1"/>
</dbReference>
<feature type="region of interest" description="Disordered" evidence="1">
    <location>
        <begin position="66"/>
        <end position="90"/>
    </location>
</feature>
<name>C7ZQB7_FUSV7</name>
<feature type="chain" id="PRO_5002987309" description="Ig-like domain-containing protein" evidence="2">
    <location>
        <begin position="22"/>
        <end position="210"/>
    </location>
</feature>
<dbReference type="PANTHER" id="PTHR35605:SF1">
    <property type="entry name" value="ECP2 EFFECTOR PROTEIN DOMAIN-CONTAINING PROTEIN-RELATED"/>
    <property type="match status" value="1"/>
</dbReference>
<evidence type="ECO:0000313" key="3">
    <source>
        <dbReference type="EMBL" id="EEU33799.1"/>
    </source>
</evidence>
<dbReference type="OrthoDB" id="3552888at2759"/>